<evidence type="ECO:0000313" key="9">
    <source>
        <dbReference type="Proteomes" id="UP001332243"/>
    </source>
</evidence>
<name>A0ABU7RUM7_9ACTN</name>
<proteinExistence type="predicted"/>
<evidence type="ECO:0000256" key="3">
    <source>
        <dbReference type="ARBA" id="ARBA00022692"/>
    </source>
</evidence>
<keyword evidence="9" id="KW-1185">Reference proteome</keyword>
<evidence type="ECO:0000256" key="1">
    <source>
        <dbReference type="ARBA" id="ARBA00004651"/>
    </source>
</evidence>
<evidence type="ECO:0000256" key="6">
    <source>
        <dbReference type="SAM" id="MobiDB-lite"/>
    </source>
</evidence>
<feature type="transmembrane region" description="Helical" evidence="7">
    <location>
        <begin position="72"/>
        <end position="93"/>
    </location>
</feature>
<evidence type="ECO:0000313" key="8">
    <source>
        <dbReference type="EMBL" id="MEE6260218.1"/>
    </source>
</evidence>
<gene>
    <name evidence="8" type="ORF">V1633_17150</name>
</gene>
<reference evidence="8 9" key="1">
    <citation type="submission" date="2024-01" db="EMBL/GenBank/DDBJ databases">
        <title>Genome insights into Plantactinospora sonchi sp. nov.</title>
        <authorList>
            <person name="Wang L."/>
        </authorList>
    </citation>
    <scope>NUCLEOTIDE SEQUENCE [LARGE SCALE GENOMIC DNA]</scope>
    <source>
        <strain evidence="8 9">NEAU-QY2</strain>
    </source>
</reference>
<organism evidence="8 9">
    <name type="scientific">Plantactinospora sonchi</name>
    <dbReference type="NCBI Taxonomy" id="1544735"/>
    <lineage>
        <taxon>Bacteria</taxon>
        <taxon>Bacillati</taxon>
        <taxon>Actinomycetota</taxon>
        <taxon>Actinomycetes</taxon>
        <taxon>Micromonosporales</taxon>
        <taxon>Micromonosporaceae</taxon>
        <taxon>Plantactinospora</taxon>
    </lineage>
</organism>
<evidence type="ECO:0000256" key="5">
    <source>
        <dbReference type="ARBA" id="ARBA00023136"/>
    </source>
</evidence>
<comment type="caution">
    <text evidence="8">The sequence shown here is derived from an EMBL/GenBank/DDBJ whole genome shotgun (WGS) entry which is preliminary data.</text>
</comment>
<keyword evidence="2" id="KW-1003">Cell membrane</keyword>
<keyword evidence="4 7" id="KW-1133">Transmembrane helix</keyword>
<dbReference type="RefSeq" id="WP_331215342.1">
    <property type="nucleotide sequence ID" value="NZ_JAZGQK010000013.1"/>
</dbReference>
<dbReference type="Proteomes" id="UP001332243">
    <property type="component" value="Unassembled WGS sequence"/>
</dbReference>
<dbReference type="EMBL" id="JAZGQK010000013">
    <property type="protein sequence ID" value="MEE6260218.1"/>
    <property type="molecule type" value="Genomic_DNA"/>
</dbReference>
<evidence type="ECO:0000256" key="2">
    <source>
        <dbReference type="ARBA" id="ARBA00022475"/>
    </source>
</evidence>
<feature type="region of interest" description="Disordered" evidence="6">
    <location>
        <begin position="100"/>
        <end position="122"/>
    </location>
</feature>
<keyword evidence="3 7" id="KW-0812">Transmembrane</keyword>
<dbReference type="InterPro" id="IPR001123">
    <property type="entry name" value="LeuE-type"/>
</dbReference>
<evidence type="ECO:0000256" key="7">
    <source>
        <dbReference type="SAM" id="Phobius"/>
    </source>
</evidence>
<feature type="transmembrane region" description="Helical" evidence="7">
    <location>
        <begin position="43"/>
        <end position="65"/>
    </location>
</feature>
<protein>
    <submittedName>
        <fullName evidence="8">LysE family translocator</fullName>
    </submittedName>
</protein>
<comment type="subcellular location">
    <subcellularLocation>
        <location evidence="1">Cell membrane</location>
        <topology evidence="1">Multi-pass membrane protein</topology>
    </subcellularLocation>
</comment>
<keyword evidence="5 7" id="KW-0472">Membrane</keyword>
<accession>A0ABU7RUM7</accession>
<sequence>MPPAAAVAGFLVAVLPLIATPGASLTLLTNRVLPNGPASGLPVILGTATGLYVHAGLAAAGLSAVVMHSSQLFTAVRLAGAAYLVVLGCWLWRTGRDDADANPPRHHRSAVPAGSGPVGSRRRSARVLHSAYGQARHSAYGQALLGNVLNPKAASIFLTLVPQFVDARRPVVAQILVLATAQMLLVTAWLLGWTVLLVRAGRMVRSPGFVRASRRVTAAVLVALGIRAAIAR</sequence>
<dbReference type="PANTHER" id="PTHR30086:SF20">
    <property type="entry name" value="ARGININE EXPORTER PROTEIN ARGO-RELATED"/>
    <property type="match status" value="1"/>
</dbReference>
<evidence type="ECO:0000256" key="4">
    <source>
        <dbReference type="ARBA" id="ARBA00022989"/>
    </source>
</evidence>
<dbReference type="Pfam" id="PF01810">
    <property type="entry name" value="LysE"/>
    <property type="match status" value="1"/>
</dbReference>
<dbReference type="PANTHER" id="PTHR30086">
    <property type="entry name" value="ARGININE EXPORTER PROTEIN ARGO"/>
    <property type="match status" value="1"/>
</dbReference>
<feature type="transmembrane region" description="Helical" evidence="7">
    <location>
        <begin position="171"/>
        <end position="200"/>
    </location>
</feature>